<evidence type="ECO:0000259" key="4">
    <source>
        <dbReference type="Pfam" id="PF00248"/>
    </source>
</evidence>
<dbReference type="AlphaFoldDB" id="A0A9P4Q2W8"/>
<accession>A0A9P4Q2W8</accession>
<proteinExistence type="inferred from homology"/>
<dbReference type="InterPro" id="IPR023210">
    <property type="entry name" value="NADP_OxRdtase_dom"/>
</dbReference>
<dbReference type="SUPFAM" id="SSF51430">
    <property type="entry name" value="NAD(P)-linked oxidoreductase"/>
    <property type="match status" value="1"/>
</dbReference>
<dbReference type="PANTHER" id="PTHR43364:SF7">
    <property type="entry name" value="NADP-DEPENDENT OXIDOREDUCTASE DOMAIN-CONTAINING PROTEIN-RELATED"/>
    <property type="match status" value="1"/>
</dbReference>
<protein>
    <submittedName>
        <fullName evidence="5">Aldo/keto reductase</fullName>
    </submittedName>
</protein>
<dbReference type="Proteomes" id="UP000799441">
    <property type="component" value="Unassembled WGS sequence"/>
</dbReference>
<dbReference type="PANTHER" id="PTHR43364">
    <property type="entry name" value="NADH-SPECIFIC METHYLGLYOXAL REDUCTASE-RELATED"/>
    <property type="match status" value="1"/>
</dbReference>
<dbReference type="InterPro" id="IPR036812">
    <property type="entry name" value="NAD(P)_OxRdtase_dom_sf"/>
</dbReference>
<dbReference type="Pfam" id="PF00248">
    <property type="entry name" value="Aldo_ket_red"/>
    <property type="match status" value="1"/>
</dbReference>
<keyword evidence="2" id="KW-0560">Oxidoreductase</keyword>
<comment type="caution">
    <text evidence="5">The sequence shown here is derived from an EMBL/GenBank/DDBJ whole genome shotgun (WGS) entry which is preliminary data.</text>
</comment>
<dbReference type="EMBL" id="MU003823">
    <property type="protein sequence ID" value="KAF2718535.1"/>
    <property type="molecule type" value="Genomic_DNA"/>
</dbReference>
<evidence type="ECO:0000256" key="1">
    <source>
        <dbReference type="ARBA" id="ARBA00022857"/>
    </source>
</evidence>
<feature type="domain" description="NADP-dependent oxidoreductase" evidence="4">
    <location>
        <begin position="30"/>
        <end position="332"/>
    </location>
</feature>
<dbReference type="InterPro" id="IPR050523">
    <property type="entry name" value="AKR_Detox_Biosynth"/>
</dbReference>
<keyword evidence="1" id="KW-0521">NADP</keyword>
<organism evidence="5 6">
    <name type="scientific">Polychaeton citri CBS 116435</name>
    <dbReference type="NCBI Taxonomy" id="1314669"/>
    <lineage>
        <taxon>Eukaryota</taxon>
        <taxon>Fungi</taxon>
        <taxon>Dikarya</taxon>
        <taxon>Ascomycota</taxon>
        <taxon>Pezizomycotina</taxon>
        <taxon>Dothideomycetes</taxon>
        <taxon>Dothideomycetidae</taxon>
        <taxon>Capnodiales</taxon>
        <taxon>Capnodiaceae</taxon>
        <taxon>Polychaeton</taxon>
    </lineage>
</organism>
<name>A0A9P4Q2W8_9PEZI</name>
<dbReference type="OrthoDB" id="48988at2759"/>
<dbReference type="GO" id="GO:0016491">
    <property type="term" value="F:oxidoreductase activity"/>
    <property type="evidence" value="ECO:0007669"/>
    <property type="project" value="UniProtKB-KW"/>
</dbReference>
<keyword evidence="6" id="KW-1185">Reference proteome</keyword>
<evidence type="ECO:0000313" key="6">
    <source>
        <dbReference type="Proteomes" id="UP000799441"/>
    </source>
</evidence>
<evidence type="ECO:0000313" key="5">
    <source>
        <dbReference type="EMBL" id="KAF2718535.1"/>
    </source>
</evidence>
<gene>
    <name evidence="5" type="ORF">K431DRAFT_287559</name>
</gene>
<reference evidence="5" key="1">
    <citation type="journal article" date="2020" name="Stud. Mycol.">
        <title>101 Dothideomycetes genomes: a test case for predicting lifestyles and emergence of pathogens.</title>
        <authorList>
            <person name="Haridas S."/>
            <person name="Albert R."/>
            <person name="Binder M."/>
            <person name="Bloem J."/>
            <person name="Labutti K."/>
            <person name="Salamov A."/>
            <person name="Andreopoulos B."/>
            <person name="Baker S."/>
            <person name="Barry K."/>
            <person name="Bills G."/>
            <person name="Bluhm B."/>
            <person name="Cannon C."/>
            <person name="Castanera R."/>
            <person name="Culley D."/>
            <person name="Daum C."/>
            <person name="Ezra D."/>
            <person name="Gonzalez J."/>
            <person name="Henrissat B."/>
            <person name="Kuo A."/>
            <person name="Liang C."/>
            <person name="Lipzen A."/>
            <person name="Lutzoni F."/>
            <person name="Magnuson J."/>
            <person name="Mondo S."/>
            <person name="Nolan M."/>
            <person name="Ohm R."/>
            <person name="Pangilinan J."/>
            <person name="Park H.-J."/>
            <person name="Ramirez L."/>
            <person name="Alfaro M."/>
            <person name="Sun H."/>
            <person name="Tritt A."/>
            <person name="Yoshinaga Y."/>
            <person name="Zwiers L.-H."/>
            <person name="Turgeon B."/>
            <person name="Goodwin S."/>
            <person name="Spatafora J."/>
            <person name="Crous P."/>
            <person name="Grigoriev I."/>
        </authorList>
    </citation>
    <scope>NUCLEOTIDE SEQUENCE</scope>
    <source>
        <strain evidence="5">CBS 116435</strain>
    </source>
</reference>
<comment type="similarity">
    <text evidence="3">Belongs to the aldo/keto reductase family. Aldo/keto reductase 2 subfamily.</text>
</comment>
<evidence type="ECO:0000256" key="2">
    <source>
        <dbReference type="ARBA" id="ARBA00023002"/>
    </source>
</evidence>
<dbReference type="CDD" id="cd19146">
    <property type="entry name" value="AKR_AKR9A1-2"/>
    <property type="match status" value="1"/>
</dbReference>
<evidence type="ECO:0000256" key="3">
    <source>
        <dbReference type="ARBA" id="ARBA00038157"/>
    </source>
</evidence>
<dbReference type="Gene3D" id="3.20.20.100">
    <property type="entry name" value="NADP-dependent oxidoreductase domain"/>
    <property type="match status" value="1"/>
</dbReference>
<sequence length="394" mass="44498">MSLFPPAPKPVSALGYHRLLAPTAGVRVSPLCLGAMNFGDAWKSYMGECNKETSFEMMDYFYSQGGNFIDTANAYQDEETETWIGEWLAKRNNRDEIVLATKFTIGFRSRQSHPNEIKSNFQGNHSKSLKISVEHSLRKLQTDYIDLLYVHWWDFSTSIPELMQSLHHLVAAGKVLYLGISDTPAWIVVKCNDYARFHGLTQFSVYQGHWSCAFRDFERDILPMCESEGMGIAPWGALGRGQLKLKAEFDDPNREGRKSKQPEKYARIAEKLDVIAKKKNTEITSIALAYVMHKAPYVYPIVGGRKISHLQGNIKALEIELSQEELDDIDDAEPFDIGFPLNMLFEFGGAQKYRSHFTSQDMPLITANARLESVPKVAPVKPGQGASHHELKGQ</sequence>